<dbReference type="RefSeq" id="XP_014152841.1">
    <property type="nucleotide sequence ID" value="XM_014297366.1"/>
</dbReference>
<name>A0A0L0FQG2_9EUKA</name>
<keyword evidence="2" id="KW-0732">Signal</keyword>
<evidence type="ECO:0000256" key="1">
    <source>
        <dbReference type="ARBA" id="ARBA00038211"/>
    </source>
</evidence>
<dbReference type="STRING" id="667725.A0A0L0FQG2"/>
<reference evidence="3 4" key="1">
    <citation type="submission" date="2011-02" db="EMBL/GenBank/DDBJ databases">
        <title>The Genome Sequence of Sphaeroforma arctica JP610.</title>
        <authorList>
            <consortium name="The Broad Institute Genome Sequencing Platform"/>
            <person name="Russ C."/>
            <person name="Cuomo C."/>
            <person name="Young S.K."/>
            <person name="Zeng Q."/>
            <person name="Gargeya S."/>
            <person name="Alvarado L."/>
            <person name="Berlin A."/>
            <person name="Chapman S.B."/>
            <person name="Chen Z."/>
            <person name="Freedman E."/>
            <person name="Gellesch M."/>
            <person name="Goldberg J."/>
            <person name="Griggs A."/>
            <person name="Gujja S."/>
            <person name="Heilman E."/>
            <person name="Heiman D."/>
            <person name="Howarth C."/>
            <person name="Mehta T."/>
            <person name="Neiman D."/>
            <person name="Pearson M."/>
            <person name="Roberts A."/>
            <person name="Saif S."/>
            <person name="Shea T."/>
            <person name="Shenoy N."/>
            <person name="Sisk P."/>
            <person name="Stolte C."/>
            <person name="Sykes S."/>
            <person name="White J."/>
            <person name="Yandava C."/>
            <person name="Burger G."/>
            <person name="Gray M.W."/>
            <person name="Holland P.W.H."/>
            <person name="King N."/>
            <person name="Lang F.B.F."/>
            <person name="Roger A.J."/>
            <person name="Ruiz-Trillo I."/>
            <person name="Haas B."/>
            <person name="Nusbaum C."/>
            <person name="Birren B."/>
        </authorList>
    </citation>
    <scope>NUCLEOTIDE SEQUENCE [LARGE SCALE GENOMIC DNA]</scope>
    <source>
        <strain evidence="3 4">JP610</strain>
    </source>
</reference>
<dbReference type="GeneID" id="25909150"/>
<dbReference type="SUPFAM" id="SSF56112">
    <property type="entry name" value="Protein kinase-like (PK-like)"/>
    <property type="match status" value="1"/>
</dbReference>
<dbReference type="OrthoDB" id="3649325at2759"/>
<feature type="signal peptide" evidence="2">
    <location>
        <begin position="1"/>
        <end position="16"/>
    </location>
</feature>
<comment type="similarity">
    <text evidence="1">Belongs to the choline/ethanolamine kinase family.</text>
</comment>
<gene>
    <name evidence="3" type="ORF">SARC_08646</name>
</gene>
<proteinExistence type="inferred from homology"/>
<organism evidence="3 4">
    <name type="scientific">Sphaeroforma arctica JP610</name>
    <dbReference type="NCBI Taxonomy" id="667725"/>
    <lineage>
        <taxon>Eukaryota</taxon>
        <taxon>Ichthyosporea</taxon>
        <taxon>Ichthyophonida</taxon>
        <taxon>Sphaeroforma</taxon>
    </lineage>
</organism>
<protein>
    <recommendedName>
        <fullName evidence="5">Choline/ethanolamine kinase</fullName>
    </recommendedName>
</protein>
<dbReference type="Gene3D" id="3.90.1200.10">
    <property type="match status" value="1"/>
</dbReference>
<dbReference type="AlphaFoldDB" id="A0A0L0FQG2"/>
<sequence length="332" mass="38985">MFLSMLLVLLRIYGDGTDLFFSRVLGEICFVLLSESGFGPKLYGVWGEGRLEEWLELRTLAPEEMKYPAVSTSISHQVAQLHTMHMPFDKTPVILFNCRQWLAKSEFIAQKYVPGVVLSDENILSAGDTMALVKHNFNEQEQDWLKEFFGYGLREEYNWLLNEILSNVRTPIVFAHNDLQAGNIMCNEQDEVKLIDFEYGNYNFLCYDLANHFAEWLFDYQGVEEWPYYSVSMDQWPDLDTQRTFVTEYLAERHRILKKPQLASLQKIKRYLKDINRLVLASHFQWSTWSVIQASMSKIDFPYLEFGLRRFEVYLKMKKALPETLKAIDALQ</sequence>
<feature type="chain" id="PRO_5005538738" description="Choline/ethanolamine kinase" evidence="2">
    <location>
        <begin position="17"/>
        <end position="332"/>
    </location>
</feature>
<dbReference type="GO" id="GO:0006646">
    <property type="term" value="P:phosphatidylethanolamine biosynthetic process"/>
    <property type="evidence" value="ECO:0007669"/>
    <property type="project" value="TreeGrafter"/>
</dbReference>
<dbReference type="PANTHER" id="PTHR22603:SF93">
    <property type="entry name" value="RE24176P"/>
    <property type="match status" value="1"/>
</dbReference>
<evidence type="ECO:0000313" key="3">
    <source>
        <dbReference type="EMBL" id="KNC78939.1"/>
    </source>
</evidence>
<dbReference type="InterPro" id="IPR011009">
    <property type="entry name" value="Kinase-like_dom_sf"/>
</dbReference>
<dbReference type="Gene3D" id="3.30.200.20">
    <property type="entry name" value="Phosphorylase Kinase, domain 1"/>
    <property type="match status" value="1"/>
</dbReference>
<dbReference type="PANTHER" id="PTHR22603">
    <property type="entry name" value="CHOLINE/ETHANOALAMINE KINASE"/>
    <property type="match status" value="1"/>
</dbReference>
<keyword evidence="4" id="KW-1185">Reference proteome</keyword>
<dbReference type="EMBL" id="KQ242393">
    <property type="protein sequence ID" value="KNC78939.1"/>
    <property type="molecule type" value="Genomic_DNA"/>
</dbReference>
<dbReference type="GO" id="GO:0004103">
    <property type="term" value="F:choline kinase activity"/>
    <property type="evidence" value="ECO:0007669"/>
    <property type="project" value="TreeGrafter"/>
</dbReference>
<evidence type="ECO:0008006" key="5">
    <source>
        <dbReference type="Google" id="ProtNLM"/>
    </source>
</evidence>
<dbReference type="eggNOG" id="KOG2686">
    <property type="taxonomic scope" value="Eukaryota"/>
</dbReference>
<accession>A0A0L0FQG2</accession>
<dbReference type="Pfam" id="PF01633">
    <property type="entry name" value="Choline_kinase"/>
    <property type="match status" value="1"/>
</dbReference>
<dbReference type="GO" id="GO:0004305">
    <property type="term" value="F:ethanolamine kinase activity"/>
    <property type="evidence" value="ECO:0007669"/>
    <property type="project" value="TreeGrafter"/>
</dbReference>
<evidence type="ECO:0000256" key="2">
    <source>
        <dbReference type="SAM" id="SignalP"/>
    </source>
</evidence>
<dbReference type="GO" id="GO:0005737">
    <property type="term" value="C:cytoplasm"/>
    <property type="evidence" value="ECO:0007669"/>
    <property type="project" value="TreeGrafter"/>
</dbReference>
<evidence type="ECO:0000313" key="4">
    <source>
        <dbReference type="Proteomes" id="UP000054560"/>
    </source>
</evidence>
<dbReference type="Proteomes" id="UP000054560">
    <property type="component" value="Unassembled WGS sequence"/>
</dbReference>